<accession>A0AAD5VDL0</accession>
<organism evidence="2 3">
    <name type="scientific">Meripilus lineatus</name>
    <dbReference type="NCBI Taxonomy" id="2056292"/>
    <lineage>
        <taxon>Eukaryota</taxon>
        <taxon>Fungi</taxon>
        <taxon>Dikarya</taxon>
        <taxon>Basidiomycota</taxon>
        <taxon>Agaricomycotina</taxon>
        <taxon>Agaricomycetes</taxon>
        <taxon>Polyporales</taxon>
        <taxon>Meripilaceae</taxon>
        <taxon>Meripilus</taxon>
    </lineage>
</organism>
<proteinExistence type="predicted"/>
<dbReference type="InterPro" id="IPR011009">
    <property type="entry name" value="Kinase-like_dom_sf"/>
</dbReference>
<keyword evidence="3" id="KW-1185">Reference proteome</keyword>
<gene>
    <name evidence="2" type="ORF">NLI96_g1042</name>
</gene>
<evidence type="ECO:0000256" key="1">
    <source>
        <dbReference type="SAM" id="MobiDB-lite"/>
    </source>
</evidence>
<dbReference type="SUPFAM" id="SSF56112">
    <property type="entry name" value="Protein kinase-like (PK-like)"/>
    <property type="match status" value="1"/>
</dbReference>
<evidence type="ECO:0008006" key="4">
    <source>
        <dbReference type="Google" id="ProtNLM"/>
    </source>
</evidence>
<feature type="region of interest" description="Disordered" evidence="1">
    <location>
        <begin position="1"/>
        <end position="32"/>
    </location>
</feature>
<name>A0AAD5VDL0_9APHY</name>
<evidence type="ECO:0000313" key="3">
    <source>
        <dbReference type="Proteomes" id="UP001212997"/>
    </source>
</evidence>
<evidence type="ECO:0000313" key="2">
    <source>
        <dbReference type="EMBL" id="KAJ3490990.1"/>
    </source>
</evidence>
<protein>
    <recommendedName>
        <fullName evidence="4">Protein kinase domain-containing protein</fullName>
    </recommendedName>
</protein>
<sequence length="186" mass="21504">MMDPSRIYPESFHPQATRMDPTNKRHAKQGSRTKTPVKYFLIDFGISVKFSPDDKNPSALPIRGGDKSVPEMQDCTGPLNPFPTDVYYLGNMIREDILRDTYGAEFMIPLMNEMVQDDPSKRPTIDDVVTRFEEIRRSLGWWKLRSRIVLKAEDEVFGVRTLRDVSHIFYTIGDILLRRKAIPVPE</sequence>
<dbReference type="AlphaFoldDB" id="A0AAD5VDL0"/>
<dbReference type="EMBL" id="JANAWD010000019">
    <property type="protein sequence ID" value="KAJ3490990.1"/>
    <property type="molecule type" value="Genomic_DNA"/>
</dbReference>
<dbReference type="Proteomes" id="UP001212997">
    <property type="component" value="Unassembled WGS sequence"/>
</dbReference>
<reference evidence="2" key="1">
    <citation type="submission" date="2022-07" db="EMBL/GenBank/DDBJ databases">
        <title>Genome Sequence of Physisporinus lineatus.</title>
        <authorList>
            <person name="Buettner E."/>
        </authorList>
    </citation>
    <scope>NUCLEOTIDE SEQUENCE</scope>
    <source>
        <strain evidence="2">VT162</strain>
    </source>
</reference>
<comment type="caution">
    <text evidence="2">The sequence shown here is derived from an EMBL/GenBank/DDBJ whole genome shotgun (WGS) entry which is preliminary data.</text>
</comment>